<dbReference type="EMBL" id="UZAU01000796">
    <property type="status" value="NOT_ANNOTATED_CDS"/>
    <property type="molecule type" value="Genomic_DNA"/>
</dbReference>
<evidence type="ECO:0000313" key="2">
    <source>
        <dbReference type="EnsemblPlants" id="cds.evm.model.10.351"/>
    </source>
</evidence>
<dbReference type="PANTHER" id="PTHR47602">
    <property type="entry name" value="F-BOX PROTEIN SKIP22"/>
    <property type="match status" value="1"/>
</dbReference>
<evidence type="ECO:0000313" key="3">
    <source>
        <dbReference type="Proteomes" id="UP000596661"/>
    </source>
</evidence>
<sequence length="115" mass="12432">MDLGTLRGPNPLNQETQVSDLDTLADETDKVNEEGSNLQLDRGEGSFGAEDMEIEDDSDSSVGSKFLESCFVRGMKRVLNQGLGEDGHDHKLMVMAVHSVLLESGFVGFDLVSGL</sequence>
<proteinExistence type="predicted"/>
<name>A0A803QNG4_CANSA</name>
<feature type="region of interest" description="Disordered" evidence="1">
    <location>
        <begin position="1"/>
        <end position="61"/>
    </location>
</feature>
<protein>
    <submittedName>
        <fullName evidence="2">Uncharacterized protein</fullName>
    </submittedName>
</protein>
<accession>A0A803QNG4</accession>
<dbReference type="Gramene" id="evm.model.10.351">
    <property type="protein sequence ID" value="cds.evm.model.10.351"/>
    <property type="gene ID" value="evm.TU.10.351"/>
</dbReference>
<reference evidence="2" key="1">
    <citation type="submission" date="2021-03" db="UniProtKB">
        <authorList>
            <consortium name="EnsemblPlants"/>
        </authorList>
    </citation>
    <scope>IDENTIFICATION</scope>
</reference>
<feature type="compositionally biased region" description="Polar residues" evidence="1">
    <location>
        <begin position="11"/>
        <end position="20"/>
    </location>
</feature>
<dbReference type="PANTHER" id="PTHR47602:SF2">
    <property type="entry name" value="F-BOX PROTEIN SKIP22"/>
    <property type="match status" value="1"/>
</dbReference>
<evidence type="ECO:0000256" key="1">
    <source>
        <dbReference type="SAM" id="MobiDB-lite"/>
    </source>
</evidence>
<feature type="compositionally biased region" description="Acidic residues" evidence="1">
    <location>
        <begin position="50"/>
        <end position="59"/>
    </location>
</feature>
<dbReference type="AlphaFoldDB" id="A0A803QNG4"/>
<dbReference type="EnsemblPlants" id="evm.model.10.351">
    <property type="protein sequence ID" value="cds.evm.model.10.351"/>
    <property type="gene ID" value="evm.TU.10.351"/>
</dbReference>
<dbReference type="Proteomes" id="UP000596661">
    <property type="component" value="Unassembled WGS sequence"/>
</dbReference>
<keyword evidence="3" id="KW-1185">Reference proteome</keyword>
<organism evidence="2 3">
    <name type="scientific">Cannabis sativa</name>
    <name type="common">Hemp</name>
    <name type="synonym">Marijuana</name>
    <dbReference type="NCBI Taxonomy" id="3483"/>
    <lineage>
        <taxon>Eukaryota</taxon>
        <taxon>Viridiplantae</taxon>
        <taxon>Streptophyta</taxon>
        <taxon>Embryophyta</taxon>
        <taxon>Tracheophyta</taxon>
        <taxon>Spermatophyta</taxon>
        <taxon>Magnoliopsida</taxon>
        <taxon>eudicotyledons</taxon>
        <taxon>Gunneridae</taxon>
        <taxon>Pentapetalae</taxon>
        <taxon>rosids</taxon>
        <taxon>fabids</taxon>
        <taxon>Rosales</taxon>
        <taxon>Cannabaceae</taxon>
        <taxon>Cannabis</taxon>
    </lineage>
</organism>